<dbReference type="AlphaFoldDB" id="A0AAD2D7Q7"/>
<comment type="caution">
    <text evidence="2">The sequence shown here is derived from an EMBL/GenBank/DDBJ whole genome shotgun (WGS) entry which is preliminary data.</text>
</comment>
<keyword evidence="3" id="KW-1185">Reference proteome</keyword>
<keyword evidence="1" id="KW-0472">Membrane</keyword>
<gene>
    <name evidence="2" type="ORF">ECRASSUSDP1_LOCUS24215</name>
</gene>
<evidence type="ECO:0000256" key="1">
    <source>
        <dbReference type="SAM" id="Phobius"/>
    </source>
</evidence>
<name>A0AAD2D7Q7_EUPCR</name>
<proteinExistence type="predicted"/>
<feature type="transmembrane region" description="Helical" evidence="1">
    <location>
        <begin position="45"/>
        <end position="61"/>
    </location>
</feature>
<reference evidence="2" key="1">
    <citation type="submission" date="2023-07" db="EMBL/GenBank/DDBJ databases">
        <authorList>
            <consortium name="AG Swart"/>
            <person name="Singh M."/>
            <person name="Singh A."/>
            <person name="Seah K."/>
            <person name="Emmerich C."/>
        </authorList>
    </citation>
    <scope>NUCLEOTIDE SEQUENCE</scope>
    <source>
        <strain evidence="2">DP1</strain>
    </source>
</reference>
<protein>
    <submittedName>
        <fullName evidence="2">Uncharacterized protein</fullName>
    </submittedName>
</protein>
<evidence type="ECO:0000313" key="2">
    <source>
        <dbReference type="EMBL" id="CAI2382730.1"/>
    </source>
</evidence>
<accession>A0AAD2D7Q7</accession>
<feature type="transmembrane region" description="Helical" evidence="1">
    <location>
        <begin position="12"/>
        <end position="33"/>
    </location>
</feature>
<keyword evidence="1" id="KW-0812">Transmembrane</keyword>
<sequence length="153" mass="18525">MLRKELNPRTIFNWIFHYVNFFMLSFYISFYLYRIVISRELYLDVLPSYLLIVLPSILYHWNPQIKNNTGYRWFAHSIYSFILMLFVMNFVAILLFSEIFQTYILHEILVKVTLPLSIMGFSLLMLLNYSEQKIQPKYFISQEDRLCQGFTTV</sequence>
<dbReference type="Proteomes" id="UP001295684">
    <property type="component" value="Unassembled WGS sequence"/>
</dbReference>
<feature type="transmembrane region" description="Helical" evidence="1">
    <location>
        <begin position="73"/>
        <end position="96"/>
    </location>
</feature>
<organism evidence="2 3">
    <name type="scientific">Euplotes crassus</name>
    <dbReference type="NCBI Taxonomy" id="5936"/>
    <lineage>
        <taxon>Eukaryota</taxon>
        <taxon>Sar</taxon>
        <taxon>Alveolata</taxon>
        <taxon>Ciliophora</taxon>
        <taxon>Intramacronucleata</taxon>
        <taxon>Spirotrichea</taxon>
        <taxon>Hypotrichia</taxon>
        <taxon>Euplotida</taxon>
        <taxon>Euplotidae</taxon>
        <taxon>Moneuplotes</taxon>
    </lineage>
</organism>
<dbReference type="EMBL" id="CAMPGE010024924">
    <property type="protein sequence ID" value="CAI2382730.1"/>
    <property type="molecule type" value="Genomic_DNA"/>
</dbReference>
<feature type="transmembrane region" description="Helical" evidence="1">
    <location>
        <begin position="108"/>
        <end position="127"/>
    </location>
</feature>
<keyword evidence="1" id="KW-1133">Transmembrane helix</keyword>
<evidence type="ECO:0000313" key="3">
    <source>
        <dbReference type="Proteomes" id="UP001295684"/>
    </source>
</evidence>